<evidence type="ECO:0000313" key="5">
    <source>
        <dbReference type="Proteomes" id="UP000655225"/>
    </source>
</evidence>
<comment type="similarity">
    <text evidence="1">Belongs to the fantastic four family.</text>
</comment>
<feature type="region of interest" description="Disordered" evidence="2">
    <location>
        <begin position="126"/>
        <end position="148"/>
    </location>
</feature>
<dbReference type="PANTHER" id="PTHR33155">
    <property type="entry name" value="FANTASTIC FOUR-LIKE PROTEIN (DUF3049)"/>
    <property type="match status" value="1"/>
</dbReference>
<proteinExistence type="inferred from homology"/>
<evidence type="ECO:0000256" key="2">
    <source>
        <dbReference type="SAM" id="MobiDB-lite"/>
    </source>
</evidence>
<dbReference type="InterPro" id="IPR046431">
    <property type="entry name" value="FAF_dom"/>
</dbReference>
<evidence type="ECO:0000256" key="1">
    <source>
        <dbReference type="ARBA" id="ARBA00008690"/>
    </source>
</evidence>
<dbReference type="OrthoDB" id="1916983at2759"/>
<keyword evidence="5" id="KW-1185">Reference proteome</keyword>
<sequence length="300" mass="33493">MSSTIFQGLQSCLEPHFVEPGTFRLKLASPKPHFSHSHGFPLISDSDTQKLGEKSYSEENSNNISNSDLGGWSFLQALTNTSHTPKETEEKDKIYVHPFIKRSSSTLSKKSLDLCTENLGCETGNDISENSSFTSSSSEFESGSSPTREPLKFQQLLGHKKVNCRNFPPPLTSISSRGRVHVRPHREGGRLVIKAITINTNFQAERGDGRLVLRFSKDFGLNFHSNAAEEEIEVDDDDEEEEEVVVEEEDVYLGEELEGDDENVGGEMGMENFQKPSRCMEDGRGKEGGLIWEPLWVTTS</sequence>
<gene>
    <name evidence="4" type="ORF">HHK36_020635</name>
</gene>
<feature type="region of interest" description="Disordered" evidence="2">
    <location>
        <begin position="257"/>
        <end position="286"/>
    </location>
</feature>
<dbReference type="PANTHER" id="PTHR33155:SF8">
    <property type="entry name" value="PROTEIN FANTASTIC FOUR 1"/>
    <property type="match status" value="1"/>
</dbReference>
<dbReference type="EMBL" id="JABCRI010000014">
    <property type="protein sequence ID" value="KAF8394427.1"/>
    <property type="molecule type" value="Genomic_DNA"/>
</dbReference>
<feature type="compositionally biased region" description="Low complexity" evidence="2">
    <location>
        <begin position="128"/>
        <end position="145"/>
    </location>
</feature>
<dbReference type="InterPro" id="IPR021410">
    <property type="entry name" value="FAF"/>
</dbReference>
<dbReference type="AlphaFoldDB" id="A0A835DB81"/>
<feature type="domain" description="FAF" evidence="3">
    <location>
        <begin position="166"/>
        <end position="215"/>
    </location>
</feature>
<evidence type="ECO:0000259" key="3">
    <source>
        <dbReference type="Pfam" id="PF11250"/>
    </source>
</evidence>
<organism evidence="4 5">
    <name type="scientific">Tetracentron sinense</name>
    <name type="common">Spur-leaf</name>
    <dbReference type="NCBI Taxonomy" id="13715"/>
    <lineage>
        <taxon>Eukaryota</taxon>
        <taxon>Viridiplantae</taxon>
        <taxon>Streptophyta</taxon>
        <taxon>Embryophyta</taxon>
        <taxon>Tracheophyta</taxon>
        <taxon>Spermatophyta</taxon>
        <taxon>Magnoliopsida</taxon>
        <taxon>Trochodendrales</taxon>
        <taxon>Trochodendraceae</taxon>
        <taxon>Tetracentron</taxon>
    </lineage>
</organism>
<dbReference type="OMA" id="CIQMRPR"/>
<protein>
    <recommendedName>
        <fullName evidence="3">FAF domain-containing protein</fullName>
    </recommendedName>
</protein>
<accession>A0A835DB81</accession>
<feature type="compositionally biased region" description="Basic and acidic residues" evidence="2">
    <location>
        <begin position="47"/>
        <end position="57"/>
    </location>
</feature>
<dbReference type="Proteomes" id="UP000655225">
    <property type="component" value="Unassembled WGS sequence"/>
</dbReference>
<dbReference type="Pfam" id="PF11250">
    <property type="entry name" value="FAF"/>
    <property type="match status" value="1"/>
</dbReference>
<reference evidence="4 5" key="1">
    <citation type="submission" date="2020-04" db="EMBL/GenBank/DDBJ databases">
        <title>Plant Genome Project.</title>
        <authorList>
            <person name="Zhang R.-G."/>
        </authorList>
    </citation>
    <scope>NUCLEOTIDE SEQUENCE [LARGE SCALE GENOMIC DNA]</scope>
    <source>
        <strain evidence="4">YNK0</strain>
        <tissue evidence="4">Leaf</tissue>
    </source>
</reference>
<name>A0A835DB81_TETSI</name>
<feature type="region of interest" description="Disordered" evidence="2">
    <location>
        <begin position="38"/>
        <end position="62"/>
    </location>
</feature>
<evidence type="ECO:0000313" key="4">
    <source>
        <dbReference type="EMBL" id="KAF8394427.1"/>
    </source>
</evidence>
<comment type="caution">
    <text evidence="4">The sequence shown here is derived from an EMBL/GenBank/DDBJ whole genome shotgun (WGS) entry which is preliminary data.</text>
</comment>